<keyword evidence="6 7" id="KW-0472">Membrane</keyword>
<accession>A0A4Q1KPQ5</accession>
<protein>
    <submittedName>
        <fullName evidence="8">DoxX family protein</fullName>
    </submittedName>
</protein>
<evidence type="ECO:0000256" key="7">
    <source>
        <dbReference type="SAM" id="Phobius"/>
    </source>
</evidence>
<organism evidence="8 9">
    <name type="scientific">Sphingobium fluviale</name>
    <dbReference type="NCBI Taxonomy" id="2506423"/>
    <lineage>
        <taxon>Bacteria</taxon>
        <taxon>Pseudomonadati</taxon>
        <taxon>Pseudomonadota</taxon>
        <taxon>Alphaproteobacteria</taxon>
        <taxon>Sphingomonadales</taxon>
        <taxon>Sphingomonadaceae</taxon>
        <taxon>Sphingobium</taxon>
    </lineage>
</organism>
<dbReference type="InterPro" id="IPR032808">
    <property type="entry name" value="DoxX"/>
</dbReference>
<evidence type="ECO:0000313" key="9">
    <source>
        <dbReference type="Proteomes" id="UP000290958"/>
    </source>
</evidence>
<keyword evidence="3" id="KW-1003">Cell membrane</keyword>
<dbReference type="Pfam" id="PF07681">
    <property type="entry name" value="DoxX"/>
    <property type="match status" value="1"/>
</dbReference>
<evidence type="ECO:0000256" key="1">
    <source>
        <dbReference type="ARBA" id="ARBA00004651"/>
    </source>
</evidence>
<comment type="subcellular location">
    <subcellularLocation>
        <location evidence="1">Cell membrane</location>
        <topology evidence="1">Multi-pass membrane protein</topology>
    </subcellularLocation>
</comment>
<evidence type="ECO:0000256" key="2">
    <source>
        <dbReference type="ARBA" id="ARBA00006679"/>
    </source>
</evidence>
<feature type="transmembrane region" description="Helical" evidence="7">
    <location>
        <begin position="124"/>
        <end position="146"/>
    </location>
</feature>
<proteinExistence type="inferred from homology"/>
<name>A0A4Q1KPQ5_9SPHN</name>
<dbReference type="InterPro" id="IPR051907">
    <property type="entry name" value="DoxX-like_oxidoreductase"/>
</dbReference>
<gene>
    <name evidence="8" type="ORF">EQG66_00860</name>
</gene>
<reference evidence="9" key="1">
    <citation type="submission" date="2019-01" db="EMBL/GenBank/DDBJ databases">
        <title>Cytophagaceae bacterium strain CAR-16.</title>
        <authorList>
            <person name="Chen W.-M."/>
        </authorList>
    </citation>
    <scope>NUCLEOTIDE SEQUENCE [LARGE SCALE GENOMIC DNA]</scope>
    <source>
        <strain evidence="9">CHR27</strain>
    </source>
</reference>
<keyword evidence="4 7" id="KW-0812">Transmembrane</keyword>
<dbReference type="RefSeq" id="WP_066765508.1">
    <property type="nucleotide sequence ID" value="NZ_SBKP01000001.1"/>
</dbReference>
<dbReference type="PANTHER" id="PTHR33452">
    <property type="entry name" value="OXIDOREDUCTASE CATD-RELATED"/>
    <property type="match status" value="1"/>
</dbReference>
<comment type="similarity">
    <text evidence="2">Belongs to the DoxX family.</text>
</comment>
<keyword evidence="9" id="KW-1185">Reference proteome</keyword>
<evidence type="ECO:0000256" key="6">
    <source>
        <dbReference type="ARBA" id="ARBA00023136"/>
    </source>
</evidence>
<keyword evidence="5 7" id="KW-1133">Transmembrane helix</keyword>
<dbReference type="PANTHER" id="PTHR33452:SF1">
    <property type="entry name" value="INNER MEMBRANE PROTEIN YPHA-RELATED"/>
    <property type="match status" value="1"/>
</dbReference>
<evidence type="ECO:0000256" key="3">
    <source>
        <dbReference type="ARBA" id="ARBA00022475"/>
    </source>
</evidence>
<dbReference type="EMBL" id="SBKP01000001">
    <property type="protein sequence ID" value="RXR30874.1"/>
    <property type="molecule type" value="Genomic_DNA"/>
</dbReference>
<dbReference type="GO" id="GO:0005886">
    <property type="term" value="C:plasma membrane"/>
    <property type="evidence" value="ECO:0007669"/>
    <property type="project" value="UniProtKB-SubCell"/>
</dbReference>
<dbReference type="OrthoDB" id="121744at2"/>
<evidence type="ECO:0000313" key="8">
    <source>
        <dbReference type="EMBL" id="RXR30874.1"/>
    </source>
</evidence>
<sequence length="157" mass="17214">MRRLIDWHDRIVRLLSGRIPGAVALLATRIALAGIFWRSGRSKVVEGTWLEISDATRFLFAEDYKGVPLPPELAAPLAAWSEHLFPILLVLGLATRLSALALLGMTMVIQIFVFPEAWWSVHSIWVALCLVLIARGGGLFSLDAAAGRMIPRASKSA</sequence>
<comment type="caution">
    <text evidence="8">The sequence shown here is derived from an EMBL/GenBank/DDBJ whole genome shotgun (WGS) entry which is preliminary data.</text>
</comment>
<evidence type="ECO:0000256" key="4">
    <source>
        <dbReference type="ARBA" id="ARBA00022692"/>
    </source>
</evidence>
<dbReference type="Proteomes" id="UP000290958">
    <property type="component" value="Unassembled WGS sequence"/>
</dbReference>
<dbReference type="AlphaFoldDB" id="A0A4Q1KPQ5"/>
<evidence type="ECO:0000256" key="5">
    <source>
        <dbReference type="ARBA" id="ARBA00022989"/>
    </source>
</evidence>